<evidence type="ECO:0000313" key="5">
    <source>
        <dbReference type="EMBL" id="UYP47878.1"/>
    </source>
</evidence>
<keyword evidence="6" id="KW-1185">Reference proteome</keyword>
<dbReference type="InterPro" id="IPR032875">
    <property type="entry name" value="Succ_CoA_lig_flav_dom"/>
</dbReference>
<dbReference type="EMBL" id="CP104013">
    <property type="protein sequence ID" value="UYP47878.1"/>
    <property type="molecule type" value="Genomic_DNA"/>
</dbReference>
<evidence type="ECO:0000256" key="3">
    <source>
        <dbReference type="ARBA" id="ARBA00022840"/>
    </source>
</evidence>
<keyword evidence="3" id="KW-0067">ATP-binding</keyword>
<accession>A0ABY6HWH2</accession>
<dbReference type="PANTHER" id="PTHR43334">
    <property type="entry name" value="ACETATE--COA LIGASE [ADP-FORMING]"/>
    <property type="match status" value="1"/>
</dbReference>
<name>A0ABY6HWH2_9ARCH</name>
<gene>
    <name evidence="5" type="ORF">NEF87_004163</name>
</gene>
<dbReference type="PANTHER" id="PTHR43334:SF2">
    <property type="entry name" value="ACETATE--COA LIGASE [ADP-FORMING]"/>
    <property type="match status" value="1"/>
</dbReference>
<dbReference type="Proteomes" id="UP001208689">
    <property type="component" value="Chromosome"/>
</dbReference>
<evidence type="ECO:0000313" key="6">
    <source>
        <dbReference type="Proteomes" id="UP001208689"/>
    </source>
</evidence>
<dbReference type="Gene3D" id="3.40.50.261">
    <property type="entry name" value="Succinyl-CoA synthetase domains"/>
    <property type="match status" value="2"/>
</dbReference>
<feature type="domain" description="CoA-binding" evidence="4">
    <location>
        <begin position="14"/>
        <end position="109"/>
    </location>
</feature>
<evidence type="ECO:0000256" key="2">
    <source>
        <dbReference type="ARBA" id="ARBA00022741"/>
    </source>
</evidence>
<dbReference type="EC" id="6.2.1.13" evidence="5"/>
<dbReference type="InterPro" id="IPR036291">
    <property type="entry name" value="NAD(P)-bd_dom_sf"/>
</dbReference>
<keyword evidence="1 5" id="KW-0436">Ligase</keyword>
<sequence>MPSDDDQQYNLDFIFKPKSMAVIGLSTRNSDNPGNAIFSKNLMEMSVKTYGITPRADEIDGHKVYRSFDKLPEIPDLAVVAVSAKNTKSVIQEAAELGVKGAVIIAGGFSEAGREGMKMQNELVKICSDYNMPFIGPNCVGIYSPPILDTLFLPSERLVKPKAGNVAVISQSGGVLIDQFFISLKERNIGVSTAVSIGNKAMVNEAMLLKYFEKDNTTDVITFYLEGFHLGDGRRFCEEARKSRKDVVVYSGGTTSAGKAAAGSHTGSLAADGSIMKGAYKQYSIVNPINEQDLQMTLKTYSMLANPFRKYSTMAIHGDRIAVLSVSGGHGVLCADLLDKYGLGLTKFTERQKEDISFLLNPIASRIAGLNNPIDITGSGTDDDIVNILEYLFNAPNVEMILTLLVPQVPQLTMGLGRAINKVGNKYKKPIIAYVPWTPKYDLIRDALELQHIPCAHTIEETVQMANALKLKGIGGIRKKMSWNSNN</sequence>
<dbReference type="SUPFAM" id="SSF52210">
    <property type="entry name" value="Succinyl-CoA synthetase domains"/>
    <property type="match status" value="2"/>
</dbReference>
<dbReference type="InterPro" id="IPR051538">
    <property type="entry name" value="Acyl-CoA_Synth/Transferase"/>
</dbReference>
<dbReference type="Pfam" id="PF13607">
    <property type="entry name" value="Succ_CoA_lig"/>
    <property type="match status" value="1"/>
</dbReference>
<organism evidence="5 6">
    <name type="scientific">Candidatus Lokiarchaeum ossiferum</name>
    <dbReference type="NCBI Taxonomy" id="2951803"/>
    <lineage>
        <taxon>Archaea</taxon>
        <taxon>Promethearchaeati</taxon>
        <taxon>Promethearchaeota</taxon>
        <taxon>Promethearchaeia</taxon>
        <taxon>Promethearchaeales</taxon>
        <taxon>Promethearchaeaceae</taxon>
        <taxon>Candidatus Lokiarchaeum</taxon>
    </lineage>
</organism>
<dbReference type="GO" id="GO:0043758">
    <property type="term" value="F:acetate-CoA ligase (ADP-forming) activity"/>
    <property type="evidence" value="ECO:0007669"/>
    <property type="project" value="UniProtKB-EC"/>
</dbReference>
<dbReference type="InterPro" id="IPR003781">
    <property type="entry name" value="CoA-bd"/>
</dbReference>
<evidence type="ECO:0000256" key="1">
    <source>
        <dbReference type="ARBA" id="ARBA00022598"/>
    </source>
</evidence>
<dbReference type="InterPro" id="IPR016102">
    <property type="entry name" value="Succinyl-CoA_synth-like"/>
</dbReference>
<dbReference type="SMART" id="SM00881">
    <property type="entry name" value="CoA_binding"/>
    <property type="match status" value="1"/>
</dbReference>
<reference evidence="5" key="1">
    <citation type="submission" date="2022-09" db="EMBL/GenBank/DDBJ databases">
        <title>Actin cytoskeleton and complex cell architecture in an #Asgard archaeon.</title>
        <authorList>
            <person name="Ponce Toledo R.I."/>
            <person name="Schleper C."/>
            <person name="Rodrigues Oliveira T."/>
            <person name="Wollweber F."/>
            <person name="Xu J."/>
            <person name="Rittmann S."/>
            <person name="Klingl A."/>
            <person name="Pilhofer M."/>
        </authorList>
    </citation>
    <scope>NUCLEOTIDE SEQUENCE</scope>
    <source>
        <strain evidence="5">B-35</strain>
    </source>
</reference>
<dbReference type="Pfam" id="PF13380">
    <property type="entry name" value="CoA_binding_2"/>
    <property type="match status" value="1"/>
</dbReference>
<dbReference type="SUPFAM" id="SSF51735">
    <property type="entry name" value="NAD(P)-binding Rossmann-fold domains"/>
    <property type="match status" value="1"/>
</dbReference>
<keyword evidence="2" id="KW-0547">Nucleotide-binding</keyword>
<dbReference type="Gene3D" id="3.40.50.720">
    <property type="entry name" value="NAD(P)-binding Rossmann-like Domain"/>
    <property type="match status" value="1"/>
</dbReference>
<proteinExistence type="predicted"/>
<evidence type="ECO:0000259" key="4">
    <source>
        <dbReference type="SMART" id="SM00881"/>
    </source>
</evidence>
<protein>
    <submittedName>
        <fullName evidence="5">Acetate--CoA ligase [ADP-forming] II subunit alpha</fullName>
        <ecNumber evidence="5">6.2.1.13</ecNumber>
    </submittedName>
</protein>